<evidence type="ECO:0000313" key="1">
    <source>
        <dbReference type="EMBL" id="KKN22447.1"/>
    </source>
</evidence>
<sequence length="504" mass="57222">LIDAEKAIDSDPLLFTEFNPYQLRCINKFTNKPNMLISAAPNGIGKTFVPVALMGAIMFGSANPLFAGAVFKNWPFPKQLRFVSTTVNVSDNEAFQTAIQMLWPRGEYRMKRGGGKGYYSEIQANDFTVDVLSFNQPRLEHASGTKGLVVASEPCPDKRIISENLARLRAGGIFYWEMTPINYAPYAKDDYLDKGGLFDEQGREVGTIVAVPGNVHENCRQCTKGGQLDHKQIEAVIASYPYEEREARREGSFMHQAGLIYQLYGDLNEINEFPKYHQECWDKGKYNLAHVMDPHDRKPFALGWYAIFPNDDVIAIAEYPNIIYHETHSTNDTVESYRAVIVDTNKDLDHPIDRMLIDPNFGNTPKLGDLTVKQLFARPCLDCKDAKKEDSCGHRLLYTDPPDSIVEGHMLVRNAIGNPKEDKRPKFFILKPNCPNHCYAMRHYGFKEEKNPDQRGPGTQPLLVHKDYPDLVRYLYNFGATYREPSGPLRLVKMKKRGRGTHAT</sequence>
<dbReference type="EMBL" id="LAZR01003060">
    <property type="protein sequence ID" value="KKN22447.1"/>
    <property type="molecule type" value="Genomic_DNA"/>
</dbReference>
<comment type="caution">
    <text evidence="1">The sequence shown here is derived from an EMBL/GenBank/DDBJ whole genome shotgun (WGS) entry which is preliminary data.</text>
</comment>
<feature type="non-terminal residue" evidence="1">
    <location>
        <position position="1"/>
    </location>
</feature>
<proteinExistence type="predicted"/>
<evidence type="ECO:0008006" key="2">
    <source>
        <dbReference type="Google" id="ProtNLM"/>
    </source>
</evidence>
<dbReference type="Gene3D" id="3.30.420.280">
    <property type="match status" value="1"/>
</dbReference>
<organism evidence="1">
    <name type="scientific">marine sediment metagenome</name>
    <dbReference type="NCBI Taxonomy" id="412755"/>
    <lineage>
        <taxon>unclassified sequences</taxon>
        <taxon>metagenomes</taxon>
        <taxon>ecological metagenomes</taxon>
    </lineage>
</organism>
<protein>
    <recommendedName>
        <fullName evidence="2">Terminase large subunit gp17-like C-terminal domain-containing protein</fullName>
    </recommendedName>
</protein>
<reference evidence="1" key="1">
    <citation type="journal article" date="2015" name="Nature">
        <title>Complex archaea that bridge the gap between prokaryotes and eukaryotes.</title>
        <authorList>
            <person name="Spang A."/>
            <person name="Saw J.H."/>
            <person name="Jorgensen S.L."/>
            <person name="Zaremba-Niedzwiedzka K."/>
            <person name="Martijn J."/>
            <person name="Lind A.E."/>
            <person name="van Eijk R."/>
            <person name="Schleper C."/>
            <person name="Guy L."/>
            <person name="Ettema T.J."/>
        </authorList>
    </citation>
    <scope>NUCLEOTIDE SEQUENCE</scope>
</reference>
<dbReference type="AlphaFoldDB" id="A0A0F9PD83"/>
<gene>
    <name evidence="1" type="ORF">LCGC14_0914970</name>
</gene>
<name>A0A0F9PD83_9ZZZZ</name>
<accession>A0A0F9PD83</accession>